<evidence type="ECO:0000313" key="2">
    <source>
        <dbReference type="Proteomes" id="UP001056291"/>
    </source>
</evidence>
<keyword evidence="2" id="KW-1185">Reference proteome</keyword>
<accession>A0ABY4W5M0</accession>
<evidence type="ECO:0000313" key="1">
    <source>
        <dbReference type="EMBL" id="USG62490.1"/>
    </source>
</evidence>
<gene>
    <name evidence="1" type="ORF">NBZ79_05820</name>
</gene>
<sequence>MDINEDQARYIMAVLKMIATANGTIEMHDIHRRTIEAIAKHLLISHIDLESLPGNLPEAAEEVEAKMRHEVIHIAAIMAVLEVEGKGKRAQTLAELAKHWKLEKGFVLGVTGLVENHKMRIFLHVLQASKVELGGGALTQVWDIAKARLRLDGDKKLLARYQSYRNLPEGTLGHEMLRYYDDNGFNLPGKPDNYFSNALIKHDFHHVLSGYSTSPLGEIAVQFFDAGISKIDYSSALVALVAQFQIAMTIDSTIPTWINQFDPEIAFLAMERGQACTENYLDEDYDFYALATEKLSDIRKRFNISEQGMLVSGPTDKWCGPLGKPYERANDELIKPATLKI</sequence>
<dbReference type="RefSeq" id="WP_251936284.1">
    <property type="nucleotide sequence ID" value="NZ_CP098747.1"/>
</dbReference>
<organism evidence="1 2">
    <name type="scientific">Sneathiella marina</name>
    <dbReference type="NCBI Taxonomy" id="2950108"/>
    <lineage>
        <taxon>Bacteria</taxon>
        <taxon>Pseudomonadati</taxon>
        <taxon>Pseudomonadota</taxon>
        <taxon>Alphaproteobacteria</taxon>
        <taxon>Sneathiellales</taxon>
        <taxon>Sneathiellaceae</taxon>
        <taxon>Sneathiella</taxon>
    </lineage>
</organism>
<name>A0ABY4W5M0_9PROT</name>
<dbReference type="Proteomes" id="UP001056291">
    <property type="component" value="Chromosome"/>
</dbReference>
<protein>
    <submittedName>
        <fullName evidence="1">Ubiquinone biosynthesis protein COQ4</fullName>
    </submittedName>
</protein>
<keyword evidence="1" id="KW-0830">Ubiquinone</keyword>
<proteinExistence type="predicted"/>
<reference evidence="1" key="1">
    <citation type="submission" date="2022-06" db="EMBL/GenBank/DDBJ databases">
        <title>Sneathiella actinostolidae sp. nov., isolated from a sea anemonein the Western Pacific Ocean.</title>
        <authorList>
            <person name="Wei M.J."/>
        </authorList>
    </citation>
    <scope>NUCLEOTIDE SEQUENCE</scope>
    <source>
        <strain evidence="1">PHK-P5</strain>
    </source>
</reference>
<dbReference type="EMBL" id="CP098747">
    <property type="protein sequence ID" value="USG62490.1"/>
    <property type="molecule type" value="Genomic_DNA"/>
</dbReference>